<keyword evidence="3" id="KW-0547">Nucleotide-binding</keyword>
<gene>
    <name evidence="3" type="ORF">ORV05_27680</name>
</gene>
<dbReference type="PANTHER" id="PTHR47016:SF5">
    <property type="entry name" value="CLP DOMAIN SUPERFAMILY PROTEIN"/>
    <property type="match status" value="1"/>
</dbReference>
<name>A0ABY7AXG0_9PSEU</name>
<evidence type="ECO:0000259" key="2">
    <source>
        <dbReference type="PROSITE" id="PS51903"/>
    </source>
</evidence>
<dbReference type="GO" id="GO:0006508">
    <property type="term" value="P:proteolysis"/>
    <property type="evidence" value="ECO:0007669"/>
    <property type="project" value="UniProtKB-KW"/>
</dbReference>
<reference evidence="3" key="1">
    <citation type="submission" date="2022-11" db="EMBL/GenBank/DDBJ databases">
        <authorList>
            <person name="Mo P."/>
        </authorList>
    </citation>
    <scope>NUCLEOTIDE SEQUENCE</scope>
    <source>
        <strain evidence="3">HUAS 11-8</strain>
    </source>
</reference>
<proteinExistence type="predicted"/>
<dbReference type="PROSITE" id="PS51903">
    <property type="entry name" value="CLP_R"/>
    <property type="match status" value="1"/>
</dbReference>
<dbReference type="RefSeq" id="WP_268754935.1">
    <property type="nucleotide sequence ID" value="NZ_CP113836.1"/>
</dbReference>
<feature type="domain" description="Clp R" evidence="2">
    <location>
        <begin position="95"/>
        <end position="237"/>
    </location>
</feature>
<dbReference type="PANTHER" id="PTHR47016">
    <property type="entry name" value="ATP-DEPENDENT CLP PROTEASE ATP-BINDING SUBUNIT CLPT1, CHLOROPLASTIC"/>
    <property type="match status" value="1"/>
</dbReference>
<dbReference type="InterPro" id="IPR004176">
    <property type="entry name" value="Clp_R_N"/>
</dbReference>
<organism evidence="3 4">
    <name type="scientific">Amycolatopsis cynarae</name>
    <dbReference type="NCBI Taxonomy" id="2995223"/>
    <lineage>
        <taxon>Bacteria</taxon>
        <taxon>Bacillati</taxon>
        <taxon>Actinomycetota</taxon>
        <taxon>Actinomycetes</taxon>
        <taxon>Pseudonocardiales</taxon>
        <taxon>Pseudonocardiaceae</taxon>
        <taxon>Amycolatopsis</taxon>
    </lineage>
</organism>
<protein>
    <submittedName>
        <fullName evidence="3">ATP-dependent Clp protease ATP-binding subunit</fullName>
    </submittedName>
</protein>
<dbReference type="Proteomes" id="UP001163203">
    <property type="component" value="Chromosome"/>
</dbReference>
<keyword evidence="1" id="KW-0677">Repeat</keyword>
<sequence>MVIKSVSLGEMISEVQSAHPDGDALDLLEEAVAVAGGLAEVADHLVGHFVDNARGQGLSWTQIGARLGVSKQAARKRFAPDDIPPEPSVVKQKAFGRYTRAAQHAIVLAQNNARRHHHHYIGTEHILLGICQERSGLGVQAIAAAGLTVAAVERAVIVRLRDPSSEVPERIPFTDSAKKALELTLRAALRLGHEQVGTEHLLLGLQAQQTGLAALVLAELGLTPEAVEAEVIRLVTENTPTS</sequence>
<dbReference type="Pfam" id="PF02861">
    <property type="entry name" value="Clp_N"/>
    <property type="match status" value="1"/>
</dbReference>
<dbReference type="InterPro" id="IPR036628">
    <property type="entry name" value="Clp_N_dom_sf"/>
</dbReference>
<accession>A0ABY7AXG0</accession>
<dbReference type="EMBL" id="CP113836">
    <property type="protein sequence ID" value="WAL64712.1"/>
    <property type="molecule type" value="Genomic_DNA"/>
</dbReference>
<keyword evidence="3" id="KW-0067">ATP-binding</keyword>
<dbReference type="InterPro" id="IPR044217">
    <property type="entry name" value="CLPT1/2"/>
</dbReference>
<keyword evidence="4" id="KW-1185">Reference proteome</keyword>
<evidence type="ECO:0000313" key="4">
    <source>
        <dbReference type="Proteomes" id="UP001163203"/>
    </source>
</evidence>
<evidence type="ECO:0000313" key="3">
    <source>
        <dbReference type="EMBL" id="WAL64712.1"/>
    </source>
</evidence>
<keyword evidence="3" id="KW-0645">Protease</keyword>
<keyword evidence="3" id="KW-0378">Hydrolase</keyword>
<dbReference type="GO" id="GO:0008233">
    <property type="term" value="F:peptidase activity"/>
    <property type="evidence" value="ECO:0007669"/>
    <property type="project" value="UniProtKB-KW"/>
</dbReference>
<evidence type="ECO:0000256" key="1">
    <source>
        <dbReference type="PROSITE-ProRule" id="PRU01251"/>
    </source>
</evidence>
<dbReference type="Gene3D" id="1.10.1780.10">
    <property type="entry name" value="Clp, N-terminal domain"/>
    <property type="match status" value="1"/>
</dbReference>
<dbReference type="SUPFAM" id="SSF81923">
    <property type="entry name" value="Double Clp-N motif"/>
    <property type="match status" value="1"/>
</dbReference>
<dbReference type="GO" id="GO:0005524">
    <property type="term" value="F:ATP binding"/>
    <property type="evidence" value="ECO:0007669"/>
    <property type="project" value="UniProtKB-KW"/>
</dbReference>